<evidence type="ECO:0000256" key="1">
    <source>
        <dbReference type="ARBA" id="ARBA00022705"/>
    </source>
</evidence>
<dbReference type="SMART" id="SM00271">
    <property type="entry name" value="DnaJ"/>
    <property type="match status" value="1"/>
</dbReference>
<dbReference type="SUPFAM" id="SSF46565">
    <property type="entry name" value="Chaperone J-domain"/>
    <property type="match status" value="1"/>
</dbReference>
<protein>
    <submittedName>
        <fullName evidence="4">Chaperone protein DnaJ</fullName>
    </submittedName>
</protein>
<dbReference type="InterPro" id="IPR019734">
    <property type="entry name" value="TPR_rpt"/>
</dbReference>
<reference evidence="5" key="2">
    <citation type="submission" date="2015-04" db="EMBL/GenBank/DDBJ databases">
        <title>A butyrogenic pathway from the amino acid lysine in a human gut commensal.</title>
        <authorList>
            <person name="de Vos W.M."/>
            <person name="Bui N.T.P."/>
            <person name="Plugge C.M."/>
            <person name="Ritari J."/>
        </authorList>
    </citation>
    <scope>NUCLEOTIDE SEQUENCE [LARGE SCALE GENOMIC DNA]</scope>
    <source>
        <strain evidence="5">AF211</strain>
    </source>
</reference>
<dbReference type="eggNOG" id="COG0484">
    <property type="taxonomic scope" value="Bacteria"/>
</dbReference>
<dbReference type="PROSITE" id="PS50005">
    <property type="entry name" value="TPR"/>
    <property type="match status" value="1"/>
</dbReference>
<dbReference type="KEGG" id="ibu:IB211_01618"/>
<evidence type="ECO:0000259" key="3">
    <source>
        <dbReference type="PROSITE" id="PS50076"/>
    </source>
</evidence>
<dbReference type="CDD" id="cd06257">
    <property type="entry name" value="DnaJ"/>
    <property type="match status" value="1"/>
</dbReference>
<accession>A0A0S2W3V5</accession>
<dbReference type="RefSeq" id="WP_058117694.1">
    <property type="nucleotide sequence ID" value="NZ_CP011307.1"/>
</dbReference>
<sequence>MNDPYSVLGVDSNASDEEIKRAYRELARKYHPDNYQNNPLADLAEEKMKEINEAYDAINKMRSGGTSSAYQSSYQQQTTYQQQSRSYSAGSTIYARVRQSINLGNLSQAEQLLQSAPTQDAEWHFLMGSIAYRKGWLDEAIQQYQIAVNMEPGNPEYRQAYNMMQRGGQAYRPYGYAGGADSCDCCTTMLCLNCLCGGCGN</sequence>
<dbReference type="AlphaFoldDB" id="A0A0S2W3V5"/>
<dbReference type="PROSITE" id="PS50076">
    <property type="entry name" value="DNAJ_2"/>
    <property type="match status" value="1"/>
</dbReference>
<evidence type="ECO:0000256" key="2">
    <source>
        <dbReference type="PROSITE-ProRule" id="PRU00339"/>
    </source>
</evidence>
<dbReference type="InterPro" id="IPR001623">
    <property type="entry name" value="DnaJ_domain"/>
</dbReference>
<dbReference type="PRINTS" id="PR00625">
    <property type="entry name" value="JDOMAIN"/>
</dbReference>
<dbReference type="SUPFAM" id="SSF48452">
    <property type="entry name" value="TPR-like"/>
    <property type="match status" value="1"/>
</dbReference>
<name>A0A0S2W3V5_9FIRM</name>
<dbReference type="GO" id="GO:0006260">
    <property type="term" value="P:DNA replication"/>
    <property type="evidence" value="ECO:0007669"/>
    <property type="project" value="UniProtKB-KW"/>
</dbReference>
<dbReference type="Proteomes" id="UP000064844">
    <property type="component" value="Chromosome"/>
</dbReference>
<organism evidence="4 5">
    <name type="scientific">Intestinimonas butyriciproducens</name>
    <dbReference type="NCBI Taxonomy" id="1297617"/>
    <lineage>
        <taxon>Bacteria</taxon>
        <taxon>Bacillati</taxon>
        <taxon>Bacillota</taxon>
        <taxon>Clostridia</taxon>
        <taxon>Eubacteriales</taxon>
        <taxon>Intestinimonas</taxon>
    </lineage>
</organism>
<evidence type="ECO:0000313" key="5">
    <source>
        <dbReference type="Proteomes" id="UP000064844"/>
    </source>
</evidence>
<dbReference type="InterPro" id="IPR036869">
    <property type="entry name" value="J_dom_sf"/>
</dbReference>
<proteinExistence type="predicted"/>
<dbReference type="PANTHER" id="PTHR24074">
    <property type="entry name" value="CO-CHAPERONE PROTEIN DJLA"/>
    <property type="match status" value="1"/>
</dbReference>
<dbReference type="Pfam" id="PF00226">
    <property type="entry name" value="DnaJ"/>
    <property type="match status" value="1"/>
</dbReference>
<dbReference type="Gene3D" id="1.25.40.10">
    <property type="entry name" value="Tetratricopeptide repeat domain"/>
    <property type="match status" value="1"/>
</dbReference>
<evidence type="ECO:0000313" key="4">
    <source>
        <dbReference type="EMBL" id="ALP94009.1"/>
    </source>
</evidence>
<dbReference type="InterPro" id="IPR011990">
    <property type="entry name" value="TPR-like_helical_dom_sf"/>
</dbReference>
<dbReference type="PATRIC" id="fig|1297617.4.peg.1659"/>
<keyword evidence="5" id="KW-1185">Reference proteome</keyword>
<dbReference type="InterPro" id="IPR050817">
    <property type="entry name" value="DjlA_DnaK_co-chaperone"/>
</dbReference>
<feature type="repeat" description="TPR" evidence="2">
    <location>
        <begin position="121"/>
        <end position="154"/>
    </location>
</feature>
<keyword evidence="1" id="KW-0235">DNA replication</keyword>
<feature type="domain" description="J" evidence="3">
    <location>
        <begin position="3"/>
        <end position="78"/>
    </location>
</feature>
<dbReference type="STRING" id="1297617.IB211_01618"/>
<keyword evidence="2" id="KW-0802">TPR repeat</keyword>
<reference evidence="4 5" key="1">
    <citation type="journal article" date="2015" name="Nat. Commun.">
        <title>Production of butyrate from lysine and the Amadori product fructoselysine by a human gut commensal.</title>
        <authorList>
            <person name="Bui T.P."/>
            <person name="Ritari J."/>
            <person name="Boeren S."/>
            <person name="de Waard P."/>
            <person name="Plugge C.M."/>
            <person name="de Vos W.M."/>
        </authorList>
    </citation>
    <scope>NUCLEOTIDE SEQUENCE [LARGE SCALE GENOMIC DNA]</scope>
    <source>
        <strain evidence="4 5">AF211</strain>
    </source>
</reference>
<gene>
    <name evidence="4" type="ORF">IB211_01618</name>
</gene>
<dbReference type="Gene3D" id="1.10.287.110">
    <property type="entry name" value="DnaJ domain"/>
    <property type="match status" value="1"/>
</dbReference>
<dbReference type="EMBL" id="CP011307">
    <property type="protein sequence ID" value="ALP94009.1"/>
    <property type="molecule type" value="Genomic_DNA"/>
</dbReference>